<feature type="domain" description="Pectate lyase" evidence="3">
    <location>
        <begin position="37"/>
        <end position="251"/>
    </location>
</feature>
<dbReference type="PANTHER" id="PTHR31683">
    <property type="entry name" value="PECTATE LYASE 18-RELATED"/>
    <property type="match status" value="1"/>
</dbReference>
<dbReference type="AlphaFoldDB" id="G8YZT5"/>
<dbReference type="InterPro" id="IPR011050">
    <property type="entry name" value="Pectin_lyase_fold/virulence"/>
</dbReference>
<organism evidence="4">
    <name type="scientific">uncultured eukaryote</name>
    <dbReference type="NCBI Taxonomy" id="100272"/>
    <lineage>
        <taxon>Eukaryota</taxon>
        <taxon>environmental samples</taxon>
    </lineage>
</organism>
<dbReference type="InterPro" id="IPR002022">
    <property type="entry name" value="Pec_lyase"/>
</dbReference>
<name>G8YZT5_9EUKA</name>
<evidence type="ECO:0000256" key="2">
    <source>
        <dbReference type="SAM" id="SignalP"/>
    </source>
</evidence>
<evidence type="ECO:0000259" key="3">
    <source>
        <dbReference type="SMART" id="SM00656"/>
    </source>
</evidence>
<feature type="chain" id="PRO_5003518936" evidence="2">
    <location>
        <begin position="22"/>
        <end position="316"/>
    </location>
</feature>
<protein>
    <submittedName>
        <fullName evidence="4">Putative polysaccharide lyase family 1</fullName>
    </submittedName>
</protein>
<dbReference type="InterPro" id="IPR045032">
    <property type="entry name" value="PEL"/>
</dbReference>
<keyword evidence="2" id="KW-0732">Signal</keyword>
<dbReference type="SMART" id="SM00656">
    <property type="entry name" value="Amb_all"/>
    <property type="match status" value="1"/>
</dbReference>
<sequence length="316" mass="34472">MIFKPIVFLAVVLLVCQVAHSQLQGYATQNGGTNGGAGGPTVNVNTEAQLISAVTDNNPRIVRITGLITLTGRIRVGANKSILGGSGNAGITRGGGLLLESTRNVIIRGIRCSFVRDPNDCIEVSRTTNVWVDHNELWSDMNNGRDFYDGLLDIVRGSDFVTVSWNRFRNHYKVALCGNSDDAAATDRGRLRISFQGNWFQNVNSRVPSLRFGTAHLWNNLYENVGASSINSRMGAQVLVENNVFINARRTIITNLDSREDGFANQRNNLFGSESQAGPFITRTGSFTNPPYSYSLQSVHNTATLVRGRAGATVTF</sequence>
<keyword evidence="1 4" id="KW-0456">Lyase</keyword>
<dbReference type="SUPFAM" id="SSF51126">
    <property type="entry name" value="Pectin lyase-like"/>
    <property type="match status" value="1"/>
</dbReference>
<gene>
    <name evidence="4" type="primary">pl1</name>
</gene>
<dbReference type="PANTHER" id="PTHR31683:SF18">
    <property type="entry name" value="PECTATE LYASE 21-RELATED"/>
    <property type="match status" value="1"/>
</dbReference>
<reference evidence="4" key="1">
    <citation type="journal article" date="2012" name="PLoS ONE">
        <title>Metatranscriptomics reveals the diversity of genes expressed by eukaryotes in forest soils.</title>
        <authorList>
            <person name="Damon C."/>
            <person name="Lehembre F."/>
            <person name="Oger-Desfeux C."/>
            <person name="Luis P."/>
            <person name="Ranger J."/>
            <person name="Fraissinet-Tachet L."/>
            <person name="Marmeisse R."/>
        </authorList>
    </citation>
    <scope>NUCLEOTIDE SEQUENCE</scope>
</reference>
<evidence type="ECO:0000313" key="4">
    <source>
        <dbReference type="EMBL" id="CCA94940.1"/>
    </source>
</evidence>
<dbReference type="Gene3D" id="2.160.20.10">
    <property type="entry name" value="Single-stranded right-handed beta-helix, Pectin lyase-like"/>
    <property type="match status" value="1"/>
</dbReference>
<dbReference type="GO" id="GO:0030570">
    <property type="term" value="F:pectate lyase activity"/>
    <property type="evidence" value="ECO:0007669"/>
    <property type="project" value="InterPro"/>
</dbReference>
<dbReference type="EMBL" id="FR865946">
    <property type="protein sequence ID" value="CCA94940.1"/>
    <property type="molecule type" value="mRNA"/>
</dbReference>
<feature type="signal peptide" evidence="2">
    <location>
        <begin position="1"/>
        <end position="21"/>
    </location>
</feature>
<dbReference type="InterPro" id="IPR012334">
    <property type="entry name" value="Pectin_lyas_fold"/>
</dbReference>
<evidence type="ECO:0000256" key="1">
    <source>
        <dbReference type="ARBA" id="ARBA00023239"/>
    </source>
</evidence>
<accession>G8YZT5</accession>
<proteinExistence type="evidence at transcript level"/>
<dbReference type="Pfam" id="PF00544">
    <property type="entry name" value="Pectate_lyase_4"/>
    <property type="match status" value="1"/>
</dbReference>